<feature type="compositionally biased region" description="Polar residues" evidence="1">
    <location>
        <begin position="69"/>
        <end position="78"/>
    </location>
</feature>
<gene>
    <name evidence="2" type="ORF">A1Q2_06469</name>
</gene>
<feature type="region of interest" description="Disordered" evidence="1">
    <location>
        <begin position="397"/>
        <end position="433"/>
    </location>
</feature>
<dbReference type="InParanoid" id="K1V5L6"/>
<dbReference type="Proteomes" id="UP000006757">
    <property type="component" value="Unassembled WGS sequence"/>
</dbReference>
<dbReference type="InterPro" id="IPR050055">
    <property type="entry name" value="EF-Tu_GTPase"/>
</dbReference>
<dbReference type="eggNOG" id="KOG1143">
    <property type="taxonomic scope" value="Eukaryota"/>
</dbReference>
<keyword evidence="3" id="KW-1185">Reference proteome</keyword>
<comment type="caution">
    <text evidence="2">The sequence shown here is derived from an EMBL/GenBank/DDBJ whole genome shotgun (WGS) entry which is preliminary data.</text>
</comment>
<name>K1V5L6_TRIAC</name>
<feature type="compositionally biased region" description="Low complexity" evidence="1">
    <location>
        <begin position="336"/>
        <end position="345"/>
    </location>
</feature>
<dbReference type="HOGENOM" id="CLU_484855_0_0_1"/>
<dbReference type="EMBL" id="AMBO01000373">
    <property type="protein sequence ID" value="EKC99269.1"/>
    <property type="molecule type" value="Genomic_DNA"/>
</dbReference>
<feature type="region of interest" description="Disordered" evidence="1">
    <location>
        <begin position="25"/>
        <end position="78"/>
    </location>
</feature>
<feature type="compositionally biased region" description="Low complexity" evidence="1">
    <location>
        <begin position="210"/>
        <end position="229"/>
    </location>
</feature>
<feature type="compositionally biased region" description="Low complexity" evidence="1">
    <location>
        <begin position="41"/>
        <end position="55"/>
    </location>
</feature>
<reference evidence="2 3" key="1">
    <citation type="journal article" date="2012" name="Eukaryot. Cell">
        <title>Genome sequence of the Trichosporon asahii environmental strain CBS 8904.</title>
        <authorList>
            <person name="Yang R.Y."/>
            <person name="Li H.T."/>
            <person name="Zhu H."/>
            <person name="Zhou G.P."/>
            <person name="Wang M."/>
            <person name="Wang L."/>
        </authorList>
    </citation>
    <scope>NUCLEOTIDE SEQUENCE [LARGE SCALE GENOMIC DNA]</scope>
    <source>
        <strain evidence="2 3">CBS 8904</strain>
    </source>
</reference>
<evidence type="ECO:0000256" key="1">
    <source>
        <dbReference type="SAM" id="MobiDB-lite"/>
    </source>
</evidence>
<feature type="compositionally biased region" description="Basic and acidic residues" evidence="1">
    <location>
        <begin position="285"/>
        <end position="296"/>
    </location>
</feature>
<dbReference type="PANTHER" id="PTHR43721:SF3">
    <property type="entry name" value="GTP-BINDING PROTEIN 2"/>
    <property type="match status" value="1"/>
</dbReference>
<sequence>MAVSPRASKGVASAAATIPVEGSSSAYAFSPPHAAQRQPDSASAISSSYGSSLSLTEPRPSPWHAIADSLQTTPSLTPAPSALTSSALREWERQLAGADAVRHLLFPGRGSPKLSAERDRDGHVEYKLKLIDPEPERFDRLVTQMMWRLKQGRNEAIYELGLGDDGSVIGLTRPEMDASLSTLERMASEVGATVLVLKEIVLTEFSDSDSAASSVSGWSGSAGACSGSWKARRPDLDEFGRPRRGTKSLDASAPTKEKKKYAAGNYIGGNAGVKKSSDKRRRAAQRQERRRMELMRGDGMSPTPFDSFFDEGEQSPSPSGLSGSSPANGLNGGSGPSSRPGSTLSHRFDHLEPSSSGRSSVAAHLDDSPGEGTPDDTFVDGLRIPLDSLSLSFADVIEDQPSPRSPRSRSPAGFRLPASQTQEEGGDEGGDGAVEELVCVEALVVRKAGLEGEYFLPEDGWGFGE</sequence>
<dbReference type="GO" id="GO:0003746">
    <property type="term" value="F:translation elongation factor activity"/>
    <property type="evidence" value="ECO:0007669"/>
    <property type="project" value="TreeGrafter"/>
</dbReference>
<dbReference type="PANTHER" id="PTHR43721">
    <property type="entry name" value="ELONGATION FACTOR TU-RELATED"/>
    <property type="match status" value="1"/>
</dbReference>
<proteinExistence type="predicted"/>
<dbReference type="STRING" id="1220162.K1V5L6"/>
<protein>
    <submittedName>
        <fullName evidence="2">Uncharacterized protein</fullName>
    </submittedName>
</protein>
<evidence type="ECO:0000313" key="2">
    <source>
        <dbReference type="EMBL" id="EKC99269.1"/>
    </source>
</evidence>
<feature type="compositionally biased region" description="Low complexity" evidence="1">
    <location>
        <begin position="315"/>
        <end position="329"/>
    </location>
</feature>
<feature type="region of interest" description="Disordered" evidence="1">
    <location>
        <begin position="210"/>
        <end position="381"/>
    </location>
</feature>
<feature type="compositionally biased region" description="Acidic residues" evidence="1">
    <location>
        <begin position="424"/>
        <end position="433"/>
    </location>
</feature>
<organism evidence="2 3">
    <name type="scientific">Trichosporon asahii var. asahii (strain CBS 8904)</name>
    <name type="common">Yeast</name>
    <dbReference type="NCBI Taxonomy" id="1220162"/>
    <lineage>
        <taxon>Eukaryota</taxon>
        <taxon>Fungi</taxon>
        <taxon>Dikarya</taxon>
        <taxon>Basidiomycota</taxon>
        <taxon>Agaricomycotina</taxon>
        <taxon>Tremellomycetes</taxon>
        <taxon>Trichosporonales</taxon>
        <taxon>Trichosporonaceae</taxon>
        <taxon>Trichosporon</taxon>
    </lineage>
</organism>
<feature type="compositionally biased region" description="Basic and acidic residues" evidence="1">
    <location>
        <begin position="232"/>
        <end position="241"/>
    </location>
</feature>
<evidence type="ECO:0000313" key="3">
    <source>
        <dbReference type="Proteomes" id="UP000006757"/>
    </source>
</evidence>
<accession>K1V5L6</accession>
<dbReference type="AlphaFoldDB" id="K1V5L6"/>
<dbReference type="OrthoDB" id="248233at2759"/>